<dbReference type="GO" id="GO:0045892">
    <property type="term" value="P:negative regulation of DNA-templated transcription"/>
    <property type="evidence" value="ECO:0007669"/>
    <property type="project" value="TreeGrafter"/>
</dbReference>
<dbReference type="InterPro" id="IPR011663">
    <property type="entry name" value="UTRA"/>
</dbReference>
<dbReference type="InterPro" id="IPR036390">
    <property type="entry name" value="WH_DNA-bd_sf"/>
</dbReference>
<dbReference type="InterPro" id="IPR036388">
    <property type="entry name" value="WH-like_DNA-bd_sf"/>
</dbReference>
<dbReference type="GO" id="GO:0003677">
    <property type="term" value="F:DNA binding"/>
    <property type="evidence" value="ECO:0007669"/>
    <property type="project" value="UniProtKB-KW"/>
</dbReference>
<reference evidence="6" key="2">
    <citation type="submission" date="2020-02" db="EMBL/GenBank/DDBJ databases">
        <authorList>
            <person name="Littmann E."/>
            <person name="Sorbara M."/>
        </authorList>
    </citation>
    <scope>NUCLEOTIDE SEQUENCE</scope>
    <source>
        <strain evidence="6">MSK.1.17</strain>
    </source>
</reference>
<dbReference type="Pfam" id="PF00392">
    <property type="entry name" value="GntR"/>
    <property type="match status" value="1"/>
</dbReference>
<dbReference type="RefSeq" id="WP_165640803.1">
    <property type="nucleotide sequence ID" value="NZ_JAAITT010000002.1"/>
</dbReference>
<dbReference type="SMART" id="SM00345">
    <property type="entry name" value="HTH_GNTR"/>
    <property type="match status" value="1"/>
</dbReference>
<dbReference type="PANTHER" id="PTHR44846:SF17">
    <property type="entry name" value="GNTR-FAMILY TRANSCRIPTIONAL REGULATOR"/>
    <property type="match status" value="1"/>
</dbReference>
<dbReference type="AlphaFoldDB" id="A0AAW5C050"/>
<evidence type="ECO:0000313" key="7">
    <source>
        <dbReference type="Proteomes" id="UP000669239"/>
    </source>
</evidence>
<keyword evidence="7" id="KW-1185">Reference proteome</keyword>
<keyword evidence="3" id="KW-0804">Transcription</keyword>
<keyword evidence="1" id="KW-0805">Transcription regulation</keyword>
<evidence type="ECO:0000256" key="3">
    <source>
        <dbReference type="ARBA" id="ARBA00023163"/>
    </source>
</evidence>
<protein>
    <submittedName>
        <fullName evidence="5">GntR family transcriptional regulator</fullName>
    </submittedName>
</protein>
<keyword evidence="2" id="KW-0238">DNA-binding</keyword>
<reference evidence="6 7" key="1">
    <citation type="journal article" date="2020" name="Cell Host Microbe">
        <title>Functional and Genomic Variation between Human-Derived Isolates of Lachnospiraceae Reveals Inter- and Intra-Species Diversity.</title>
        <authorList>
            <person name="Sorbara M.T."/>
            <person name="Littmann E.R."/>
            <person name="Fontana E."/>
            <person name="Moody T.U."/>
            <person name="Kohout C.E."/>
            <person name="Gjonbalaj M."/>
            <person name="Eaton V."/>
            <person name="Seok R."/>
            <person name="Leiner I.M."/>
            <person name="Pamer E.G."/>
        </authorList>
    </citation>
    <scope>NUCLEOTIDE SEQUENCE [LARGE SCALE GENOMIC DNA]</scope>
    <source>
        <strain evidence="6 7">MSK.1.17</strain>
    </source>
</reference>
<dbReference type="CDD" id="cd07377">
    <property type="entry name" value="WHTH_GntR"/>
    <property type="match status" value="1"/>
</dbReference>
<organism evidence="5 8">
    <name type="scientific">Enterocloster aldenensis</name>
    <dbReference type="NCBI Taxonomy" id="358742"/>
    <lineage>
        <taxon>Bacteria</taxon>
        <taxon>Bacillati</taxon>
        <taxon>Bacillota</taxon>
        <taxon>Clostridia</taxon>
        <taxon>Lachnospirales</taxon>
        <taxon>Lachnospiraceae</taxon>
        <taxon>Enterocloster</taxon>
    </lineage>
</organism>
<dbReference type="Gene3D" id="3.40.1410.10">
    <property type="entry name" value="Chorismate lyase-like"/>
    <property type="match status" value="1"/>
</dbReference>
<proteinExistence type="predicted"/>
<evidence type="ECO:0000256" key="1">
    <source>
        <dbReference type="ARBA" id="ARBA00023015"/>
    </source>
</evidence>
<dbReference type="Proteomes" id="UP001299608">
    <property type="component" value="Unassembled WGS sequence"/>
</dbReference>
<dbReference type="SUPFAM" id="SSF46785">
    <property type="entry name" value="Winged helix' DNA-binding domain"/>
    <property type="match status" value="1"/>
</dbReference>
<dbReference type="SUPFAM" id="SSF64288">
    <property type="entry name" value="Chorismate lyase-like"/>
    <property type="match status" value="1"/>
</dbReference>
<accession>A0AAW5C050</accession>
<gene>
    <name evidence="6" type="ORF">G5B36_01870</name>
    <name evidence="5" type="ORF">L0N08_18850</name>
</gene>
<dbReference type="GO" id="GO:0003700">
    <property type="term" value="F:DNA-binding transcription factor activity"/>
    <property type="evidence" value="ECO:0007669"/>
    <property type="project" value="InterPro"/>
</dbReference>
<dbReference type="SMART" id="SM00866">
    <property type="entry name" value="UTRA"/>
    <property type="match status" value="1"/>
</dbReference>
<dbReference type="Gene3D" id="1.10.10.10">
    <property type="entry name" value="Winged helix-like DNA-binding domain superfamily/Winged helix DNA-binding domain"/>
    <property type="match status" value="1"/>
</dbReference>
<dbReference type="PANTHER" id="PTHR44846">
    <property type="entry name" value="MANNOSYL-D-GLYCERATE TRANSPORT/METABOLISM SYSTEM REPRESSOR MNGR-RELATED"/>
    <property type="match status" value="1"/>
</dbReference>
<evidence type="ECO:0000313" key="6">
    <source>
        <dbReference type="EMBL" id="NSJ47453.1"/>
    </source>
</evidence>
<dbReference type="Pfam" id="PF07702">
    <property type="entry name" value="UTRA"/>
    <property type="match status" value="1"/>
</dbReference>
<dbReference type="EMBL" id="JAKNGE010000025">
    <property type="protein sequence ID" value="MCG4747490.1"/>
    <property type="molecule type" value="Genomic_DNA"/>
</dbReference>
<reference evidence="5" key="3">
    <citation type="submission" date="2022-01" db="EMBL/GenBank/DDBJ databases">
        <title>Collection of gut derived symbiotic bacterial strains cultured from healthy donors.</title>
        <authorList>
            <person name="Lin H."/>
            <person name="Kohout C."/>
            <person name="Waligurski E."/>
            <person name="Pamer E.G."/>
        </authorList>
    </citation>
    <scope>NUCLEOTIDE SEQUENCE</scope>
    <source>
        <strain evidence="5">DFI.6.55</strain>
    </source>
</reference>
<dbReference type="InterPro" id="IPR050679">
    <property type="entry name" value="Bact_HTH_transcr_reg"/>
</dbReference>
<name>A0AAW5C050_9FIRM</name>
<sequence length="240" mass="27488">MERNTLYRWIAQQLIERISSGNLKPGDRLPGEYQLAKDFHVGRSTIRDALRLLQESEHIEVRNGVGSFVAAPRRAIANPLTLLTSIGTMIEASGFKASAHIEWVRHQQPEAAWSQKLCLNPGEAVVVMGRKRFAGRRCVSFAVNIFSESLVGKKMDQGFEGSIFHYLEENWNISPQYAITRIHAMNKELPWDAMANEILQEPAIMLEQLHYDQNYYPVFLSRNYVQTDFVALQLIQKRVD</sequence>
<evidence type="ECO:0000313" key="5">
    <source>
        <dbReference type="EMBL" id="MCG4747490.1"/>
    </source>
</evidence>
<evidence type="ECO:0000259" key="4">
    <source>
        <dbReference type="PROSITE" id="PS50949"/>
    </source>
</evidence>
<dbReference type="Proteomes" id="UP000669239">
    <property type="component" value="Unassembled WGS sequence"/>
</dbReference>
<comment type="caution">
    <text evidence="5">The sequence shown here is derived from an EMBL/GenBank/DDBJ whole genome shotgun (WGS) entry which is preliminary data.</text>
</comment>
<feature type="domain" description="HTH gntR-type" evidence="4">
    <location>
        <begin position="4"/>
        <end position="72"/>
    </location>
</feature>
<evidence type="ECO:0000313" key="8">
    <source>
        <dbReference type="Proteomes" id="UP001299608"/>
    </source>
</evidence>
<dbReference type="EMBL" id="JAAITT010000002">
    <property type="protein sequence ID" value="NSJ47453.1"/>
    <property type="molecule type" value="Genomic_DNA"/>
</dbReference>
<dbReference type="InterPro" id="IPR000524">
    <property type="entry name" value="Tscrpt_reg_HTH_GntR"/>
</dbReference>
<dbReference type="InterPro" id="IPR028978">
    <property type="entry name" value="Chorismate_lyase_/UTRA_dom_sf"/>
</dbReference>
<evidence type="ECO:0000256" key="2">
    <source>
        <dbReference type="ARBA" id="ARBA00023125"/>
    </source>
</evidence>
<dbReference type="PROSITE" id="PS50949">
    <property type="entry name" value="HTH_GNTR"/>
    <property type="match status" value="1"/>
</dbReference>